<keyword evidence="2" id="KW-1185">Reference proteome</keyword>
<dbReference type="eggNOG" id="ENOG50333JA">
    <property type="taxonomic scope" value="Bacteria"/>
</dbReference>
<protein>
    <submittedName>
        <fullName evidence="1">Uncharacterized protein</fullName>
    </submittedName>
</protein>
<accession>E6XCX9</accession>
<dbReference type="AlphaFoldDB" id="E6XCX9"/>
<dbReference type="STRING" id="688270.Celal_2841"/>
<dbReference type="KEGG" id="cao:Celal_2841"/>
<dbReference type="HOGENOM" id="CLU_932823_0_0_10"/>
<dbReference type="EMBL" id="CP002453">
    <property type="protein sequence ID" value="ADV50120.1"/>
    <property type="molecule type" value="Genomic_DNA"/>
</dbReference>
<evidence type="ECO:0000313" key="1">
    <source>
        <dbReference type="EMBL" id="ADV50120.1"/>
    </source>
</evidence>
<dbReference type="Proteomes" id="UP000008634">
    <property type="component" value="Chromosome"/>
</dbReference>
<sequence>MENITNDLINYFQNSTEATQQILFLSEVEHPIWDDYLKIIEIANKQILEPLGLIPNEHILAFIGVHAKTLITGKRDSVGFLITNFRVLSQTDMPGLLKAEKAAVNFFTQTNLPEEINTNVWKNFLIKNKLSVPEEQLNAMQAALKNVLSIALPQLQKLNYLPEKIIKTSNIKERIKELELEDVLKSYVENEKKMRKFSEKHSVSDIKFGMVDKPLFGGAYGLVLTPKGITSRDLMQDSVTSTWDAIRSNLATVTDKKDVINAGKENHIIPPYYAEFVAPLIILINEIANGEVVI</sequence>
<organism evidence="1 2">
    <name type="scientific">Cellulophaga algicola (strain DSM 14237 / IC166 / ACAM 630)</name>
    <dbReference type="NCBI Taxonomy" id="688270"/>
    <lineage>
        <taxon>Bacteria</taxon>
        <taxon>Pseudomonadati</taxon>
        <taxon>Bacteroidota</taxon>
        <taxon>Flavobacteriia</taxon>
        <taxon>Flavobacteriales</taxon>
        <taxon>Flavobacteriaceae</taxon>
        <taxon>Cellulophaga</taxon>
    </lineage>
</organism>
<gene>
    <name evidence="1" type="ordered locus">Celal_2841</name>
</gene>
<reference evidence="1 2" key="1">
    <citation type="journal article" date="2010" name="Stand. Genomic Sci.">
        <title>Complete genome sequence of Cellulophaga algicola type strain (IC166).</title>
        <authorList>
            <person name="Abt B."/>
            <person name="Lu M."/>
            <person name="Misra M."/>
            <person name="Han C."/>
            <person name="Nolan M."/>
            <person name="Lucas S."/>
            <person name="Hammon N."/>
            <person name="Deshpande S."/>
            <person name="Cheng J.F."/>
            <person name="Tapia R."/>
            <person name="Goodwin L."/>
            <person name="Pitluck S."/>
            <person name="Liolios K."/>
            <person name="Pagani I."/>
            <person name="Ivanova N."/>
            <person name="Mavromatis K."/>
            <person name="Ovchinikova G."/>
            <person name="Pati A."/>
            <person name="Chen A."/>
            <person name="Palaniappan K."/>
            <person name="Land M."/>
            <person name="Hauser L."/>
            <person name="Chang Y.J."/>
            <person name="Jeffries C.D."/>
            <person name="Detter J.C."/>
            <person name="Brambilla E."/>
            <person name="Rohde M."/>
            <person name="Tindall B.J."/>
            <person name="Goker M."/>
            <person name="Woyke T."/>
            <person name="Bristow J."/>
            <person name="Eisen J.A."/>
            <person name="Markowitz V."/>
            <person name="Hugenholtz P."/>
            <person name="Kyrpides N.C."/>
            <person name="Klenk H.P."/>
            <person name="Lapidus A."/>
        </authorList>
    </citation>
    <scope>NUCLEOTIDE SEQUENCE [LARGE SCALE GENOMIC DNA]</scope>
    <source>
        <strain evidence="2">DSM 14237 / IC166 / ACAM 630</strain>
    </source>
</reference>
<dbReference type="RefSeq" id="WP_013551589.1">
    <property type="nucleotide sequence ID" value="NC_014934.1"/>
</dbReference>
<name>E6XCX9_CELAD</name>
<dbReference type="OrthoDB" id="1409967at2"/>
<proteinExistence type="predicted"/>
<evidence type="ECO:0000313" key="2">
    <source>
        <dbReference type="Proteomes" id="UP000008634"/>
    </source>
</evidence>